<dbReference type="Pfam" id="PF00059">
    <property type="entry name" value="Lectin_C"/>
    <property type="match status" value="2"/>
</dbReference>
<gene>
    <name evidence="4" type="primary">LOC108890360</name>
</gene>
<dbReference type="PROSITE" id="PS00615">
    <property type="entry name" value="C_TYPE_LECTIN_1"/>
    <property type="match status" value="1"/>
</dbReference>
<proteinExistence type="predicted"/>
<accession>A0AAJ7PZJ0</accession>
<keyword evidence="4" id="KW-0675">Receptor</keyword>
<feature type="domain" description="C-type lectin" evidence="2">
    <location>
        <begin position="30"/>
        <end position="155"/>
    </location>
</feature>
<dbReference type="KEGG" id="lcf:108890360"/>
<reference evidence="4" key="1">
    <citation type="submission" date="2025-08" db="UniProtKB">
        <authorList>
            <consortium name="RefSeq"/>
        </authorList>
    </citation>
    <scope>IDENTIFICATION</scope>
    <source>
        <tissue evidence="4">Brain</tissue>
    </source>
</reference>
<dbReference type="InterPro" id="IPR016187">
    <property type="entry name" value="CTDL_fold"/>
</dbReference>
<organism evidence="3 4">
    <name type="scientific">Lates calcarifer</name>
    <name type="common">Barramundi</name>
    <name type="synonym">Holocentrus calcarifer</name>
    <dbReference type="NCBI Taxonomy" id="8187"/>
    <lineage>
        <taxon>Eukaryota</taxon>
        <taxon>Metazoa</taxon>
        <taxon>Chordata</taxon>
        <taxon>Craniata</taxon>
        <taxon>Vertebrata</taxon>
        <taxon>Euteleostomi</taxon>
        <taxon>Actinopterygii</taxon>
        <taxon>Neopterygii</taxon>
        <taxon>Teleostei</taxon>
        <taxon>Neoteleostei</taxon>
        <taxon>Acanthomorphata</taxon>
        <taxon>Carangaria</taxon>
        <taxon>Carangaria incertae sedis</taxon>
        <taxon>Centropomidae</taxon>
        <taxon>Lates</taxon>
    </lineage>
</organism>
<evidence type="ECO:0000313" key="3">
    <source>
        <dbReference type="Proteomes" id="UP000694890"/>
    </source>
</evidence>
<dbReference type="PANTHER" id="PTHR45784">
    <property type="entry name" value="C-TYPE LECTIN DOMAIN FAMILY 20 MEMBER A-RELATED"/>
    <property type="match status" value="1"/>
</dbReference>
<keyword evidence="1" id="KW-1015">Disulfide bond</keyword>
<sequence length="335" mass="38062">MDGHALILTFVVLGSGFTFFAHSSYSPIHLPTRRYHYVDIPMNFTQARDYCREKFTDLATIRNLEDISMLNRPTMKKDLAWIGLSDDVKSWKTALVNDANSWRWSVTEQTSKTNYSNWYMGEPNFGGGKQVCVGINVYGGWTDYICSAAKKSVCFDTNANGKSYVFISTEKTWQEAQAYCREYHTDLALIENAEDNEAVRSLNAQSIAWIGLYRVPWTWSDKSSSNFTNWASGSPDNIDGDEHCVAEYLDSKWHDTPCQDENTLLCHEDGKLKSILRVKLQSDADLTDEAVSTKILQQMSTLLTKQGWTDFSLRWNIQPRKLKEVKAAGSDCGVK</sequence>
<name>A0AAJ7PZJ0_LATCA</name>
<dbReference type="PANTHER" id="PTHR45784:SF3">
    <property type="entry name" value="C-TYPE LECTIN DOMAIN FAMILY 4 MEMBER K-LIKE-RELATED"/>
    <property type="match status" value="1"/>
</dbReference>
<dbReference type="AlphaFoldDB" id="A0AAJ7PZJ0"/>
<dbReference type="SMART" id="SM00034">
    <property type="entry name" value="CLECT"/>
    <property type="match status" value="2"/>
</dbReference>
<evidence type="ECO:0000259" key="2">
    <source>
        <dbReference type="PROSITE" id="PS50041"/>
    </source>
</evidence>
<dbReference type="InterPro" id="IPR018378">
    <property type="entry name" value="C-type_lectin_CS"/>
</dbReference>
<evidence type="ECO:0000256" key="1">
    <source>
        <dbReference type="ARBA" id="ARBA00023157"/>
    </source>
</evidence>
<dbReference type="Proteomes" id="UP000694890">
    <property type="component" value="Linkage group LG21"/>
</dbReference>
<dbReference type="SUPFAM" id="SSF56436">
    <property type="entry name" value="C-type lectin-like"/>
    <property type="match status" value="2"/>
</dbReference>
<dbReference type="GeneID" id="108890360"/>
<dbReference type="InterPro" id="IPR001304">
    <property type="entry name" value="C-type_lectin-like"/>
</dbReference>
<dbReference type="Gene3D" id="3.10.100.10">
    <property type="entry name" value="Mannose-Binding Protein A, subunit A"/>
    <property type="match status" value="2"/>
</dbReference>
<dbReference type="RefSeq" id="XP_018542739.1">
    <property type="nucleotide sequence ID" value="XM_018687223.2"/>
</dbReference>
<protein>
    <submittedName>
        <fullName evidence="4">Macrophage mannose receptor 1 isoform X1</fullName>
    </submittedName>
</protein>
<dbReference type="InterPro" id="IPR016186">
    <property type="entry name" value="C-type_lectin-like/link_sf"/>
</dbReference>
<feature type="domain" description="C-type lectin" evidence="2">
    <location>
        <begin position="159"/>
        <end position="267"/>
    </location>
</feature>
<evidence type="ECO:0000313" key="4">
    <source>
        <dbReference type="RefSeq" id="XP_018542739.1"/>
    </source>
</evidence>
<dbReference type="PROSITE" id="PS50041">
    <property type="entry name" value="C_TYPE_LECTIN_2"/>
    <property type="match status" value="2"/>
</dbReference>